<evidence type="ECO:0000313" key="9">
    <source>
        <dbReference type="Proteomes" id="UP000231655"/>
    </source>
</evidence>
<comment type="subcellular location">
    <subcellularLocation>
        <location evidence="1">Membrane</location>
    </subcellularLocation>
</comment>
<reference evidence="8 9" key="1">
    <citation type="submission" date="2017-09" db="EMBL/GenBank/DDBJ databases">
        <authorList>
            <person name="Ehlers B."/>
            <person name="Leendertz F.H."/>
        </authorList>
    </citation>
    <scope>NUCLEOTIDE SEQUENCE [LARGE SCALE GENOMIC DNA]</scope>
    <source>
        <strain evidence="8 9">CGMCC 1.12662</strain>
    </source>
</reference>
<dbReference type="InterPro" id="IPR027385">
    <property type="entry name" value="Beta-barrel_OMP"/>
</dbReference>
<dbReference type="InterPro" id="IPR051692">
    <property type="entry name" value="OMP-like"/>
</dbReference>
<dbReference type="EMBL" id="OBEA01000003">
    <property type="protein sequence ID" value="SNY50332.1"/>
    <property type="molecule type" value="Genomic_DNA"/>
</dbReference>
<dbReference type="PANTHER" id="PTHR34001:SF3">
    <property type="entry name" value="BLL7405 PROTEIN"/>
    <property type="match status" value="1"/>
</dbReference>
<dbReference type="Proteomes" id="UP000231702">
    <property type="component" value="Unassembled WGS sequence"/>
</dbReference>
<feature type="domain" description="Outer membrane protein beta-barrel" evidence="6">
    <location>
        <begin position="35"/>
        <end position="192"/>
    </location>
</feature>
<evidence type="ECO:0000256" key="1">
    <source>
        <dbReference type="ARBA" id="ARBA00004370"/>
    </source>
</evidence>
<dbReference type="Proteomes" id="UP000231655">
    <property type="component" value="Unassembled WGS sequence"/>
</dbReference>
<comment type="similarity">
    <text evidence="4">Belongs to the Omp25/RopB family.</text>
</comment>
<keyword evidence="2 5" id="KW-0732">Signal</keyword>
<evidence type="ECO:0000313" key="8">
    <source>
        <dbReference type="EMBL" id="SNY50332.1"/>
    </source>
</evidence>
<dbReference type="InterPro" id="IPR011250">
    <property type="entry name" value="OMP/PagP_B-barrel"/>
</dbReference>
<reference evidence="7 10" key="2">
    <citation type="journal article" date="2018" name="Int. J. Syst. Evol. Microbiol.">
        <title>Pseudooceanicola lipolyticus sp. nov., a marine alphaproteobacterium, reclassification of Oceanicola flagellatus as Pseudooceanicola flagellatus comb. nov. and emended description of the genus Pseudooceanicola.</title>
        <authorList>
            <person name="Huang M.-M."/>
            <person name="Guo L.-L."/>
            <person name="Wu Y.-H."/>
            <person name="Lai Q.-L."/>
            <person name="Shao Z.-Z."/>
            <person name="Wang C.-S."/>
            <person name="Wu M."/>
            <person name="Xu X.-W."/>
        </authorList>
    </citation>
    <scope>NUCLEOTIDE SEQUENCE [LARGE SCALE GENOMIC DNA]</scope>
    <source>
        <strain evidence="7 10">Ar-45</strain>
    </source>
</reference>
<dbReference type="Pfam" id="PF13505">
    <property type="entry name" value="OMP_b-brl"/>
    <property type="match status" value="1"/>
</dbReference>
<evidence type="ECO:0000259" key="6">
    <source>
        <dbReference type="Pfam" id="PF13505"/>
    </source>
</evidence>
<organism evidence="8 9">
    <name type="scientific">Pseudooceanicola antarcticus</name>
    <dbReference type="NCBI Taxonomy" id="1247613"/>
    <lineage>
        <taxon>Bacteria</taxon>
        <taxon>Pseudomonadati</taxon>
        <taxon>Pseudomonadota</taxon>
        <taxon>Alphaproteobacteria</taxon>
        <taxon>Rhodobacterales</taxon>
        <taxon>Paracoccaceae</taxon>
        <taxon>Pseudooceanicola</taxon>
    </lineage>
</organism>
<feature type="signal peptide" evidence="5">
    <location>
        <begin position="1"/>
        <end position="21"/>
    </location>
</feature>
<accession>A0A285IQT3</accession>
<evidence type="ECO:0000256" key="4">
    <source>
        <dbReference type="ARBA" id="ARBA00038306"/>
    </source>
</evidence>
<dbReference type="EMBL" id="PGTD01000007">
    <property type="protein sequence ID" value="PJE31745.1"/>
    <property type="molecule type" value="Genomic_DNA"/>
</dbReference>
<dbReference type="AlphaFoldDB" id="A0A285IQT3"/>
<name>A0A285IQT3_9RHOB</name>
<evidence type="ECO:0000256" key="3">
    <source>
        <dbReference type="ARBA" id="ARBA00023136"/>
    </source>
</evidence>
<feature type="chain" id="PRO_5012583287" evidence="5">
    <location>
        <begin position="22"/>
        <end position="192"/>
    </location>
</feature>
<keyword evidence="3" id="KW-0472">Membrane</keyword>
<sequence length="192" mass="19572">MFRNTMIAAVAVAAVAGPALAGSYTETPAEPVVTAPAPVYTAGTDWTGGYVGGQLGYGDVDAGGTDGDGTVYGVQAGYDYDFGSFVLGGEVDYTGAEDGILGGADLDSMTRLKLKAGYDAGPALIYGVVGAAYANTSLGDDNGLVYGVGADYKVTETVSVGAEYLYHEFDNFNDSGTDVNAGTLAARVNYRF</sequence>
<evidence type="ECO:0000313" key="7">
    <source>
        <dbReference type="EMBL" id="PJE31745.1"/>
    </source>
</evidence>
<keyword evidence="10" id="KW-1185">Reference proteome</keyword>
<gene>
    <name evidence="7" type="ORF">CVM39_01175</name>
    <name evidence="8" type="ORF">SAMN06297129_1768</name>
</gene>
<evidence type="ECO:0000256" key="5">
    <source>
        <dbReference type="SAM" id="SignalP"/>
    </source>
</evidence>
<evidence type="ECO:0000256" key="2">
    <source>
        <dbReference type="ARBA" id="ARBA00022729"/>
    </source>
</evidence>
<proteinExistence type="inferred from homology"/>
<dbReference type="RefSeq" id="WP_097145521.1">
    <property type="nucleotide sequence ID" value="NZ_OBEA01000003.1"/>
</dbReference>
<dbReference type="GO" id="GO:0016020">
    <property type="term" value="C:membrane"/>
    <property type="evidence" value="ECO:0007669"/>
    <property type="project" value="UniProtKB-SubCell"/>
</dbReference>
<dbReference type="Gene3D" id="2.40.160.20">
    <property type="match status" value="1"/>
</dbReference>
<dbReference type="PANTHER" id="PTHR34001">
    <property type="entry name" value="BLL7405 PROTEIN"/>
    <property type="match status" value="1"/>
</dbReference>
<evidence type="ECO:0000313" key="10">
    <source>
        <dbReference type="Proteomes" id="UP000231702"/>
    </source>
</evidence>
<protein>
    <submittedName>
        <fullName evidence="8">Opacity protein</fullName>
    </submittedName>
    <submittedName>
        <fullName evidence="7">Porin family protein</fullName>
    </submittedName>
</protein>
<dbReference type="SUPFAM" id="SSF56925">
    <property type="entry name" value="OMPA-like"/>
    <property type="match status" value="1"/>
</dbReference>
<dbReference type="OrthoDB" id="268975at2"/>